<dbReference type="GO" id="GO:0006355">
    <property type="term" value="P:regulation of DNA-templated transcription"/>
    <property type="evidence" value="ECO:0007669"/>
    <property type="project" value="TreeGrafter"/>
</dbReference>
<evidence type="ECO:0000313" key="11">
    <source>
        <dbReference type="Proteomes" id="UP000483018"/>
    </source>
</evidence>
<dbReference type="CDD" id="cd17574">
    <property type="entry name" value="REC_OmpR"/>
    <property type="match status" value="1"/>
</dbReference>
<dbReference type="Proteomes" id="UP000483018">
    <property type="component" value="Unassembled WGS sequence"/>
</dbReference>
<proteinExistence type="predicted"/>
<name>A0A7C8LFE4_9FIRM</name>
<evidence type="ECO:0000256" key="4">
    <source>
        <dbReference type="ARBA" id="ARBA00023015"/>
    </source>
</evidence>
<keyword evidence="5" id="KW-0238">DNA-binding</keyword>
<evidence type="ECO:0000256" key="6">
    <source>
        <dbReference type="ARBA" id="ARBA00023163"/>
    </source>
</evidence>
<keyword evidence="3" id="KW-0902">Two-component regulatory system</keyword>
<feature type="modified residue" description="4-aspartylphosphate" evidence="8">
    <location>
        <position position="71"/>
    </location>
</feature>
<evidence type="ECO:0000259" key="9">
    <source>
        <dbReference type="PROSITE" id="PS50110"/>
    </source>
</evidence>
<dbReference type="AlphaFoldDB" id="A0A7C8LFE4"/>
<dbReference type="EMBL" id="WSLF01000017">
    <property type="protein sequence ID" value="KAE9629449.1"/>
    <property type="molecule type" value="Genomic_DNA"/>
</dbReference>
<dbReference type="Pfam" id="PF00072">
    <property type="entry name" value="Response_reg"/>
    <property type="match status" value="1"/>
</dbReference>
<dbReference type="InterPro" id="IPR011006">
    <property type="entry name" value="CheY-like_superfamily"/>
</dbReference>
<evidence type="ECO:0000256" key="8">
    <source>
        <dbReference type="PROSITE-ProRule" id="PRU00169"/>
    </source>
</evidence>
<dbReference type="PROSITE" id="PS50110">
    <property type="entry name" value="RESPONSE_REGULATORY"/>
    <property type="match status" value="1"/>
</dbReference>
<dbReference type="InterPro" id="IPR001789">
    <property type="entry name" value="Sig_transdc_resp-reg_receiver"/>
</dbReference>
<dbReference type="SUPFAM" id="SSF52172">
    <property type="entry name" value="CheY-like"/>
    <property type="match status" value="1"/>
</dbReference>
<keyword evidence="2 8" id="KW-0597">Phosphoprotein</keyword>
<dbReference type="GO" id="GO:0032993">
    <property type="term" value="C:protein-DNA complex"/>
    <property type="evidence" value="ECO:0007669"/>
    <property type="project" value="TreeGrafter"/>
</dbReference>
<dbReference type="SMART" id="SM00448">
    <property type="entry name" value="REC"/>
    <property type="match status" value="1"/>
</dbReference>
<reference evidence="10 11" key="1">
    <citation type="submission" date="2019-12" db="EMBL/GenBank/DDBJ databases">
        <title>Defluviitalea raffinosedens, isolated from a biogas fermenter, genome sequencing and characterization.</title>
        <authorList>
            <person name="Rettenmaier R."/>
            <person name="Schneider M."/>
            <person name="Neuhaus K."/>
            <person name="Liebl W."/>
            <person name="Zverlov V."/>
        </authorList>
    </citation>
    <scope>NUCLEOTIDE SEQUENCE [LARGE SCALE GENOMIC DNA]</scope>
    <source>
        <strain evidence="10 11">249c-K6</strain>
    </source>
</reference>
<keyword evidence="6" id="KW-0804">Transcription</keyword>
<dbReference type="GO" id="GO:0000156">
    <property type="term" value="F:phosphorelay response regulator activity"/>
    <property type="evidence" value="ECO:0007669"/>
    <property type="project" value="TreeGrafter"/>
</dbReference>
<gene>
    <name evidence="10" type="ORF">GND95_13210</name>
</gene>
<dbReference type="PANTHER" id="PTHR48111:SF1">
    <property type="entry name" value="TWO-COMPONENT RESPONSE REGULATOR ORR33"/>
    <property type="match status" value="1"/>
</dbReference>
<evidence type="ECO:0000256" key="7">
    <source>
        <dbReference type="ARBA" id="ARBA00024867"/>
    </source>
</evidence>
<organism evidence="10 11">
    <name type="scientific">Defluviitalea raffinosedens</name>
    <dbReference type="NCBI Taxonomy" id="1450156"/>
    <lineage>
        <taxon>Bacteria</taxon>
        <taxon>Bacillati</taxon>
        <taxon>Bacillota</taxon>
        <taxon>Clostridia</taxon>
        <taxon>Lachnospirales</taxon>
        <taxon>Defluviitaleaceae</taxon>
        <taxon>Defluviitalea</taxon>
    </lineage>
</organism>
<keyword evidence="4" id="KW-0805">Transcription regulation</keyword>
<accession>A0A7C8LFE4</accession>
<evidence type="ECO:0000313" key="10">
    <source>
        <dbReference type="EMBL" id="KAE9629449.1"/>
    </source>
</evidence>
<comment type="caution">
    <text evidence="10">The sequence shown here is derived from an EMBL/GenBank/DDBJ whole genome shotgun (WGS) entry which is preliminary data.</text>
</comment>
<dbReference type="InterPro" id="IPR039420">
    <property type="entry name" value="WalR-like"/>
</dbReference>
<keyword evidence="11" id="KW-1185">Reference proteome</keyword>
<evidence type="ECO:0000256" key="5">
    <source>
        <dbReference type="ARBA" id="ARBA00023125"/>
    </source>
</evidence>
<sequence length="143" mass="16298">MINNTFWIKWFVFANGNRSMAKILIVEDDRSINNLIAMNLSVIGYECKKALDGYRAVEMIRNSKYDLILLDIMLPGMSGMDLLKHTISENTKVILITARGGLTDKLETFNLAYYDCWSDCSSIRHGFPGIGREISGKWPGERR</sequence>
<protein>
    <recommendedName>
        <fullName evidence="1">Stage 0 sporulation protein A homolog</fullName>
    </recommendedName>
</protein>
<evidence type="ECO:0000256" key="1">
    <source>
        <dbReference type="ARBA" id="ARBA00018672"/>
    </source>
</evidence>
<dbReference type="PANTHER" id="PTHR48111">
    <property type="entry name" value="REGULATOR OF RPOS"/>
    <property type="match status" value="1"/>
</dbReference>
<comment type="function">
    <text evidence="7">May play the central regulatory role in sporulation. It may be an element of the effector pathway responsible for the activation of sporulation genes in response to nutritional stress. Spo0A may act in concert with spo0H (a sigma factor) to control the expression of some genes that are critical to the sporulation process.</text>
</comment>
<dbReference type="Gene3D" id="3.40.50.2300">
    <property type="match status" value="1"/>
</dbReference>
<dbReference type="GO" id="GO:0000976">
    <property type="term" value="F:transcription cis-regulatory region binding"/>
    <property type="evidence" value="ECO:0007669"/>
    <property type="project" value="TreeGrafter"/>
</dbReference>
<feature type="domain" description="Response regulatory" evidence="9">
    <location>
        <begin position="22"/>
        <end position="134"/>
    </location>
</feature>
<evidence type="ECO:0000256" key="3">
    <source>
        <dbReference type="ARBA" id="ARBA00023012"/>
    </source>
</evidence>
<evidence type="ECO:0000256" key="2">
    <source>
        <dbReference type="ARBA" id="ARBA00022553"/>
    </source>
</evidence>
<dbReference type="GO" id="GO:0005829">
    <property type="term" value="C:cytosol"/>
    <property type="evidence" value="ECO:0007669"/>
    <property type="project" value="TreeGrafter"/>
</dbReference>